<name>A0ABY3W0N1_9HYPH</name>
<dbReference type="GO" id="GO:0016779">
    <property type="term" value="F:nucleotidyltransferase activity"/>
    <property type="evidence" value="ECO:0007669"/>
    <property type="project" value="UniProtKB-KW"/>
</dbReference>
<dbReference type="SUPFAM" id="SSF69572">
    <property type="entry name" value="Activating enzymes of the ubiquitin-like proteins"/>
    <property type="match status" value="1"/>
</dbReference>
<dbReference type="EMBL" id="CP093033">
    <property type="protein sequence ID" value="UNF28643.1"/>
    <property type="molecule type" value="Genomic_DNA"/>
</dbReference>
<dbReference type="InterPro" id="IPR000594">
    <property type="entry name" value="ThiF_NAD_FAD-bd"/>
</dbReference>
<evidence type="ECO:0000313" key="2">
    <source>
        <dbReference type="EMBL" id="UNF28643.1"/>
    </source>
</evidence>
<dbReference type="InterPro" id="IPR035985">
    <property type="entry name" value="Ubiquitin-activating_enz"/>
</dbReference>
<gene>
    <name evidence="2" type="ORF">MNL13_05265</name>
</gene>
<protein>
    <submittedName>
        <fullName evidence="2">ThiF family adenylyltransferase</fullName>
    </submittedName>
</protein>
<dbReference type="InterPro" id="IPR045886">
    <property type="entry name" value="ThiF/MoeB/HesA"/>
</dbReference>
<dbReference type="PANTHER" id="PTHR10953">
    <property type="entry name" value="UBIQUITIN-ACTIVATING ENZYME E1"/>
    <property type="match status" value="1"/>
</dbReference>
<dbReference type="Gene3D" id="3.40.50.720">
    <property type="entry name" value="NAD(P)-binding Rossmann-like Domain"/>
    <property type="match status" value="1"/>
</dbReference>
<proteinExistence type="predicted"/>
<sequence length="132" mass="14701">MDQKKKTVDEVYNSLSSVMLKENFNRAFNFLVSNHFLVQAETSNNILNSRYSRSHLHYQSYGMHPVSIQHTLLQKSVVILGCGGIGNHVSAMLAASGVGKLTLVDNDVIELANLTRQILFTEDTRSSENKSS</sequence>
<dbReference type="Gene3D" id="3.90.930.70">
    <property type="match status" value="1"/>
</dbReference>
<reference evidence="2 3" key="1">
    <citation type="submission" date="2022-02" db="EMBL/GenBank/DDBJ databases">
        <title>Genomic structural plasticity of rodent-associated Bartonella in nature.</title>
        <authorList>
            <person name="Sousa K.C.M."/>
            <person name="Gutierrez R."/>
            <person name="Yahalomi D."/>
            <person name="Shalit T."/>
            <person name="Markus B."/>
            <person name="Nachum-Biala Y."/>
            <person name="Hawlena H."/>
            <person name="Marcos-Hadad E."/>
            <person name="Hazkani-Covo E."/>
            <person name="Neves H.R."/>
            <person name="Covo S."/>
            <person name="Harrus S."/>
        </authorList>
    </citation>
    <scope>NUCLEOTIDE SEQUENCE [LARGE SCALE GENOMIC DNA]</scope>
    <source>
        <strain evidence="2 3">B35_1_2</strain>
    </source>
</reference>
<dbReference type="Pfam" id="PF00899">
    <property type="entry name" value="ThiF"/>
    <property type="match status" value="1"/>
</dbReference>
<keyword evidence="3" id="KW-1185">Reference proteome</keyword>
<evidence type="ECO:0000259" key="1">
    <source>
        <dbReference type="Pfam" id="PF00899"/>
    </source>
</evidence>
<dbReference type="PANTHER" id="PTHR10953:SF102">
    <property type="entry name" value="ADENYLYLTRANSFERASE AND SULFURTRANSFERASE MOCS3"/>
    <property type="match status" value="1"/>
</dbReference>
<feature type="domain" description="THIF-type NAD/FAD binding fold" evidence="1">
    <location>
        <begin position="68"/>
        <end position="124"/>
    </location>
</feature>
<organism evidence="2 3">
    <name type="scientific">Bartonella krasnovii</name>
    <dbReference type="NCBI Taxonomy" id="2267275"/>
    <lineage>
        <taxon>Bacteria</taxon>
        <taxon>Pseudomonadati</taxon>
        <taxon>Pseudomonadota</taxon>
        <taxon>Alphaproteobacteria</taxon>
        <taxon>Hyphomicrobiales</taxon>
        <taxon>Bartonellaceae</taxon>
        <taxon>Bartonella</taxon>
    </lineage>
</organism>
<accession>A0ABY3W0N1</accession>
<dbReference type="Proteomes" id="UP000829580">
    <property type="component" value="Chromosome"/>
</dbReference>
<keyword evidence="2" id="KW-0808">Transferase</keyword>
<evidence type="ECO:0000313" key="3">
    <source>
        <dbReference type="Proteomes" id="UP000829580"/>
    </source>
</evidence>
<keyword evidence="2" id="KW-0548">Nucleotidyltransferase</keyword>